<dbReference type="PANTHER" id="PTHR34481:SF14">
    <property type="entry name" value="GLUTENIN, HIGH MOLECULAR WEIGHT SUBUNIT DX5"/>
    <property type="match status" value="1"/>
</dbReference>
<dbReference type="Proteomes" id="UP000008810">
    <property type="component" value="Chromosome 2"/>
</dbReference>
<dbReference type="PRINTS" id="PR00210">
    <property type="entry name" value="GLUTENIN"/>
</dbReference>
<evidence type="ECO:0000256" key="5">
    <source>
        <dbReference type="ARBA" id="ARBA00022761"/>
    </source>
</evidence>
<dbReference type="OrthoDB" id="653963at2759"/>
<keyword evidence="5" id="KW-0758">Storage protein</keyword>
<evidence type="ECO:0000256" key="8">
    <source>
        <dbReference type="SAM" id="SignalP"/>
    </source>
</evidence>
<dbReference type="EnsemblPlants" id="KQK05569">
    <property type="protein sequence ID" value="KQK05569"/>
    <property type="gene ID" value="BRADI_2g20910v3"/>
</dbReference>
<proteinExistence type="inferred from homology"/>
<accession>I1HI01</accession>
<organism evidence="10">
    <name type="scientific">Brachypodium distachyon</name>
    <name type="common">Purple false brome</name>
    <name type="synonym">Trachynia distachya</name>
    <dbReference type="NCBI Taxonomy" id="15368"/>
    <lineage>
        <taxon>Eukaryota</taxon>
        <taxon>Viridiplantae</taxon>
        <taxon>Streptophyta</taxon>
        <taxon>Embryophyta</taxon>
        <taxon>Tracheophyta</taxon>
        <taxon>Spermatophyta</taxon>
        <taxon>Magnoliopsida</taxon>
        <taxon>Liliopsida</taxon>
        <taxon>Poales</taxon>
        <taxon>Poaceae</taxon>
        <taxon>BOP clade</taxon>
        <taxon>Pooideae</taxon>
        <taxon>Stipodae</taxon>
        <taxon>Brachypodieae</taxon>
        <taxon>Brachypodium</taxon>
    </lineage>
</organism>
<comment type="subunit">
    <text evidence="3">Disulfide-bridge linked aggregates.</text>
</comment>
<evidence type="ECO:0000256" key="6">
    <source>
        <dbReference type="ARBA" id="ARBA00023129"/>
    </source>
</evidence>
<dbReference type="GO" id="GO:0045735">
    <property type="term" value="F:nutrient reservoir activity"/>
    <property type="evidence" value="ECO:0007669"/>
    <property type="project" value="UniProtKB-KW"/>
</dbReference>
<dbReference type="SUPFAM" id="SSF47699">
    <property type="entry name" value="Bifunctional inhibitor/lipid-transfer protein/seed storage 2S albumin"/>
    <property type="match status" value="1"/>
</dbReference>
<evidence type="ECO:0008006" key="12">
    <source>
        <dbReference type="Google" id="ProtNLM"/>
    </source>
</evidence>
<sequence length="294" mass="32612">MGKLIFFAAVVAAMVAISLAYGESSSVSTQCQCQRELQESSLELCQQFVDRQLNMVPAISQRPSPSPWIPQEQKMWCCQQLQQISSGCREAAVRSIVRKYEQDLEAAQQPQIGQQQVYPVHGEPAKQQPEITGRRYPLSDEPAKRQPQIPGERYPVSGEPAKQQPQIPGLCYPAAGEPAKQQQHVQGQRYPIPDEPAKQQPQIPGQRFPAPGEPTEQQPPQVGGQVHHGCPSRHTQNRLIARQQPIGGILPVGLPEEIARERLTRAQQLAAQLPAQCGLERGAFLRPVLDSFHK</sequence>
<evidence type="ECO:0000313" key="11">
    <source>
        <dbReference type="Proteomes" id="UP000008810"/>
    </source>
</evidence>
<protein>
    <recommendedName>
        <fullName evidence="12">Bifunctional inhibitor/plant lipid transfer protein/seed storage helical domain-containing protein</fullName>
    </recommendedName>
</protein>
<dbReference type="Gramene" id="KQK05569">
    <property type="protein sequence ID" value="KQK05569"/>
    <property type="gene ID" value="BRADI_2g20910v3"/>
</dbReference>
<keyword evidence="6" id="KW-0708">Seed storage protein</keyword>
<reference evidence="9" key="2">
    <citation type="submission" date="2017-06" db="EMBL/GenBank/DDBJ databases">
        <title>WGS assembly of Brachypodium distachyon.</title>
        <authorList>
            <consortium name="The International Brachypodium Initiative"/>
            <person name="Lucas S."/>
            <person name="Harmon-Smith M."/>
            <person name="Lail K."/>
            <person name="Tice H."/>
            <person name="Grimwood J."/>
            <person name="Bruce D."/>
            <person name="Barry K."/>
            <person name="Shu S."/>
            <person name="Lindquist E."/>
            <person name="Wang M."/>
            <person name="Pitluck S."/>
            <person name="Vogel J.P."/>
            <person name="Garvin D.F."/>
            <person name="Mockler T.C."/>
            <person name="Schmutz J."/>
            <person name="Rokhsar D."/>
            <person name="Bevan M.W."/>
        </authorList>
    </citation>
    <scope>NUCLEOTIDE SEQUENCE</scope>
    <source>
        <strain evidence="9">Bd21</strain>
    </source>
</reference>
<evidence type="ECO:0000313" key="9">
    <source>
        <dbReference type="EMBL" id="KQK05569.1"/>
    </source>
</evidence>
<dbReference type="Gene3D" id="1.10.110.10">
    <property type="entry name" value="Plant lipid-transfer and hydrophobic proteins"/>
    <property type="match status" value="1"/>
</dbReference>
<dbReference type="HOGENOM" id="CLU_947809_0_0_1"/>
<dbReference type="PANTHER" id="PTHR34481">
    <property type="entry name" value="TRYPSIN/FACTOR XIIA INHIBITOR-RELATED"/>
    <property type="match status" value="1"/>
</dbReference>
<evidence type="ECO:0000256" key="3">
    <source>
        <dbReference type="ARBA" id="ARBA00011443"/>
    </source>
</evidence>
<dbReference type="Pfam" id="PF03157">
    <property type="entry name" value="Glutenin_hmw"/>
    <property type="match status" value="1"/>
</dbReference>
<gene>
    <name evidence="10" type="primary">LOC104582625</name>
    <name evidence="9" type="ORF">BRADI_2g20910v3</name>
</gene>
<dbReference type="RefSeq" id="XP_010231209.3">
    <property type="nucleotide sequence ID" value="XM_010232907.3"/>
</dbReference>
<evidence type="ECO:0000256" key="2">
    <source>
        <dbReference type="ARBA" id="ARBA00007506"/>
    </source>
</evidence>
<dbReference type="eggNOG" id="ENOG502RU9Z">
    <property type="taxonomic scope" value="Eukaryota"/>
</dbReference>
<evidence type="ECO:0000256" key="4">
    <source>
        <dbReference type="ARBA" id="ARBA00022737"/>
    </source>
</evidence>
<keyword evidence="11" id="KW-1185">Reference proteome</keyword>
<comment type="function">
    <text evidence="1">Glutenins are high-molecular weight seed storage proteins of wheat endosperm. Thought to be responsible for the visco-elastic property of wheat dough.</text>
</comment>
<dbReference type="GeneID" id="104582625"/>
<feature type="region of interest" description="Disordered" evidence="7">
    <location>
        <begin position="107"/>
        <end position="231"/>
    </location>
</feature>
<evidence type="ECO:0000313" key="10">
    <source>
        <dbReference type="EnsemblPlants" id="KQK05569"/>
    </source>
</evidence>
<feature type="signal peptide" evidence="8">
    <location>
        <begin position="1"/>
        <end position="20"/>
    </location>
</feature>
<feature type="chain" id="PRO_5014094595" description="Bifunctional inhibitor/plant lipid transfer protein/seed storage helical domain-containing protein" evidence="8">
    <location>
        <begin position="21"/>
        <end position="294"/>
    </location>
</feature>
<reference evidence="10" key="3">
    <citation type="submission" date="2018-08" db="UniProtKB">
        <authorList>
            <consortium name="EnsemblPlants"/>
        </authorList>
    </citation>
    <scope>IDENTIFICATION</scope>
    <source>
        <strain evidence="10">cv. Bd21</strain>
    </source>
</reference>
<dbReference type="EMBL" id="CM000881">
    <property type="protein sequence ID" value="KQK05569.1"/>
    <property type="molecule type" value="Genomic_DNA"/>
</dbReference>
<dbReference type="InterPro" id="IPR036312">
    <property type="entry name" value="Bifun_inhib/LTP/seed_sf"/>
</dbReference>
<name>I1HI01_BRADI</name>
<evidence type="ECO:0000256" key="7">
    <source>
        <dbReference type="SAM" id="MobiDB-lite"/>
    </source>
</evidence>
<dbReference type="InterPro" id="IPR001419">
    <property type="entry name" value="Glutenin"/>
</dbReference>
<dbReference type="STRING" id="15368.I1HI01"/>
<keyword evidence="8" id="KW-0732">Signal</keyword>
<keyword evidence="4" id="KW-0677">Repeat</keyword>
<comment type="similarity">
    <text evidence="2">Belongs to the gliadin/glutenin family.</text>
</comment>
<evidence type="ECO:0000256" key="1">
    <source>
        <dbReference type="ARBA" id="ARBA00002124"/>
    </source>
</evidence>
<reference evidence="9 10" key="1">
    <citation type="journal article" date="2010" name="Nature">
        <title>Genome sequencing and analysis of the model grass Brachypodium distachyon.</title>
        <authorList>
            <consortium name="International Brachypodium Initiative"/>
        </authorList>
    </citation>
    <scope>NUCLEOTIDE SEQUENCE [LARGE SCALE GENOMIC DNA]</scope>
    <source>
        <strain evidence="9">Bd21</strain>
        <strain evidence="10">cv. Bd21</strain>
    </source>
</reference>
<dbReference type="AlphaFoldDB" id="I1HI01"/>